<keyword evidence="3" id="KW-1185">Reference proteome</keyword>
<feature type="region of interest" description="Disordered" evidence="1">
    <location>
        <begin position="1"/>
        <end position="48"/>
    </location>
</feature>
<dbReference type="STRING" id="68895.RR42_m1125"/>
<gene>
    <name evidence="2" type="ORF">RR42_m1125</name>
</gene>
<name>A0A0C4Y0R3_9BURK</name>
<dbReference type="KEGG" id="cbw:RR42_m1125"/>
<proteinExistence type="predicted"/>
<dbReference type="EMBL" id="CP010536">
    <property type="protein sequence ID" value="AJG18532.1"/>
    <property type="molecule type" value="Genomic_DNA"/>
</dbReference>
<evidence type="ECO:0000313" key="2">
    <source>
        <dbReference type="EMBL" id="AJG18532.1"/>
    </source>
</evidence>
<dbReference type="AlphaFoldDB" id="A0A0C4Y0R3"/>
<evidence type="ECO:0000313" key="3">
    <source>
        <dbReference type="Proteomes" id="UP000031843"/>
    </source>
</evidence>
<organism evidence="2 3">
    <name type="scientific">Cupriavidus basilensis</name>
    <dbReference type="NCBI Taxonomy" id="68895"/>
    <lineage>
        <taxon>Bacteria</taxon>
        <taxon>Pseudomonadati</taxon>
        <taxon>Pseudomonadota</taxon>
        <taxon>Betaproteobacteria</taxon>
        <taxon>Burkholderiales</taxon>
        <taxon>Burkholderiaceae</taxon>
        <taxon>Cupriavidus</taxon>
    </lineage>
</organism>
<accession>A0A0C4Y0R3</accession>
<dbReference type="Proteomes" id="UP000031843">
    <property type="component" value="Chromosome main"/>
</dbReference>
<evidence type="ECO:0000256" key="1">
    <source>
        <dbReference type="SAM" id="MobiDB-lite"/>
    </source>
</evidence>
<sequence length="48" mass="5462">MLTWWIKSDKDNKKPFSPRLINPSRGGNVRMTERLRPAPSVAAGRRAV</sequence>
<reference evidence="2 3" key="1">
    <citation type="journal article" date="2015" name="Genome Announc.">
        <title>Complete Genome Sequence of Cupriavidus basilensis 4G11, Isolated from the Oak Ridge Field Research Center Site.</title>
        <authorList>
            <person name="Ray J."/>
            <person name="Waters R.J."/>
            <person name="Skerker J.M."/>
            <person name="Kuehl J.V."/>
            <person name="Price M.N."/>
            <person name="Huang J."/>
            <person name="Chakraborty R."/>
            <person name="Arkin A.P."/>
            <person name="Deutschbauer A."/>
        </authorList>
    </citation>
    <scope>NUCLEOTIDE SEQUENCE [LARGE SCALE GENOMIC DNA]</scope>
    <source>
        <strain evidence="2">4G11</strain>
    </source>
</reference>
<protein>
    <submittedName>
        <fullName evidence="2">Uncharacterized protein</fullName>
    </submittedName>
</protein>